<dbReference type="GO" id="GO:0008903">
    <property type="term" value="F:hydroxypyruvate isomerase activity"/>
    <property type="evidence" value="ECO:0007669"/>
    <property type="project" value="UniProtKB-EC"/>
</dbReference>
<dbReference type="NCBIfam" id="TIGR03234">
    <property type="entry name" value="OH-pyruv-isom"/>
    <property type="match status" value="1"/>
</dbReference>
<feature type="domain" description="Xylose isomerase-like TIM barrel" evidence="4">
    <location>
        <begin position="21"/>
        <end position="255"/>
    </location>
</feature>
<protein>
    <submittedName>
        <fullName evidence="5">Hydroxypyruvate isomerase</fullName>
        <ecNumber evidence="5">5.3.1.22</ecNumber>
    </submittedName>
</protein>
<dbReference type="InterPro" id="IPR053398">
    <property type="entry name" value="HPT_OtnI_isomerases"/>
</dbReference>
<evidence type="ECO:0000313" key="6">
    <source>
        <dbReference type="Proteomes" id="UP000742631"/>
    </source>
</evidence>
<dbReference type="FunFam" id="3.20.20.150:FF:000007">
    <property type="entry name" value="Hydroxypyruvate isomerase"/>
    <property type="match status" value="1"/>
</dbReference>
<dbReference type="AlphaFoldDB" id="A0A921E2B6"/>
<dbReference type="NCBIfam" id="NF043033">
    <property type="entry name" value="OxoTetrIsom"/>
    <property type="match status" value="1"/>
</dbReference>
<dbReference type="Gene3D" id="3.20.20.150">
    <property type="entry name" value="Divalent-metal-dependent TIM barrel enzymes"/>
    <property type="match status" value="1"/>
</dbReference>
<evidence type="ECO:0000256" key="3">
    <source>
        <dbReference type="PIRSR" id="PIRSR006241-50"/>
    </source>
</evidence>
<dbReference type="SUPFAM" id="SSF51658">
    <property type="entry name" value="Xylose isomerase-like"/>
    <property type="match status" value="1"/>
</dbReference>
<dbReference type="PANTHER" id="PTHR43489:SF6">
    <property type="entry name" value="HYDROXYPYRUVATE ISOMERASE-RELATED"/>
    <property type="match status" value="1"/>
</dbReference>
<dbReference type="GO" id="GO:0046487">
    <property type="term" value="P:glyoxylate metabolic process"/>
    <property type="evidence" value="ECO:0007669"/>
    <property type="project" value="TreeGrafter"/>
</dbReference>
<comment type="caution">
    <text evidence="5">The sequence shown here is derived from an EMBL/GenBank/DDBJ whole genome shotgun (WGS) entry which is preliminary data.</text>
</comment>
<dbReference type="Proteomes" id="UP000742631">
    <property type="component" value="Unassembled WGS sequence"/>
</dbReference>
<evidence type="ECO:0000256" key="1">
    <source>
        <dbReference type="ARBA" id="ARBA00023235"/>
    </source>
</evidence>
<reference evidence="5" key="1">
    <citation type="journal article" date="2021" name="PeerJ">
        <title>Extensive microbial diversity within the chicken gut microbiome revealed by metagenomics and culture.</title>
        <authorList>
            <person name="Gilroy R."/>
            <person name="Ravi A."/>
            <person name="Getino M."/>
            <person name="Pursley I."/>
            <person name="Horton D.L."/>
            <person name="Alikhan N.F."/>
            <person name="Baker D."/>
            <person name="Gharbi K."/>
            <person name="Hall N."/>
            <person name="Watson M."/>
            <person name="Adriaenssens E.M."/>
            <person name="Foster-Nyarko E."/>
            <person name="Jarju S."/>
            <person name="Secka A."/>
            <person name="Antonio M."/>
            <person name="Oren A."/>
            <person name="Chaudhuri R.R."/>
            <person name="La Ragione R."/>
            <person name="Hildebrand F."/>
            <person name="Pallen M.J."/>
        </authorList>
    </citation>
    <scope>NUCLEOTIDE SEQUENCE</scope>
    <source>
        <strain evidence="5">316</strain>
    </source>
</reference>
<gene>
    <name evidence="5" type="primary">hyi</name>
    <name evidence="5" type="ORF">K8W01_08335</name>
</gene>
<dbReference type="InterPro" id="IPR013022">
    <property type="entry name" value="Xyl_isomerase-like_TIM-brl"/>
</dbReference>
<feature type="active site" description="Proton donor/acceptor" evidence="3">
    <location>
        <position position="143"/>
    </location>
</feature>
<dbReference type="InterPro" id="IPR050417">
    <property type="entry name" value="Sugar_Epim/Isomerase"/>
</dbReference>
<dbReference type="InterPro" id="IPR026040">
    <property type="entry name" value="HyI-like"/>
</dbReference>
<sequence length="259" mass="29047">MPQFAANLTMLFQEHDFLDRFEAAAQAGFRGVEFLFPYDYRKEAIHERLVRHELRLVLHNLPAGDWAAGERGIAVLPERRAEFRDGVARAIDYAGALGCDQINCLAGIAPEGADQVRLHETLTENLAFAAAELKKAGIRLLIEPINTRDIPGFFLTNTAQAVALIDEVGSDNLFVQYDAYHMQIMEGDLARTIRENLSRIAHVQLADNPGRNEPGTGEINYPFLFRHLDAIGYRGWIGCEYRPATTTQDGLSWFAPYRA</sequence>
<feature type="active site" description="Proton donor/acceptor" evidence="3">
    <location>
        <position position="240"/>
    </location>
</feature>
<dbReference type="EC" id="5.3.1.22" evidence="5"/>
<dbReference type="Pfam" id="PF01261">
    <property type="entry name" value="AP_endonuc_2"/>
    <property type="match status" value="1"/>
</dbReference>
<dbReference type="EMBL" id="DYYG01000026">
    <property type="protein sequence ID" value="HJE23653.1"/>
    <property type="molecule type" value="Genomic_DNA"/>
</dbReference>
<organism evidence="5 6">
    <name type="scientific">Methylorubrum populi</name>
    <dbReference type="NCBI Taxonomy" id="223967"/>
    <lineage>
        <taxon>Bacteria</taxon>
        <taxon>Pseudomonadati</taxon>
        <taxon>Pseudomonadota</taxon>
        <taxon>Alphaproteobacteria</taxon>
        <taxon>Hyphomicrobiales</taxon>
        <taxon>Methylobacteriaceae</taxon>
        <taxon>Methylorubrum</taxon>
    </lineage>
</organism>
<name>A0A921E2B6_9HYPH</name>
<keyword evidence="1 2" id="KW-0413">Isomerase</keyword>
<accession>A0A921E2B6</accession>
<dbReference type="InterPro" id="IPR036237">
    <property type="entry name" value="Xyl_isomerase-like_sf"/>
</dbReference>
<dbReference type="InterPro" id="IPR017643">
    <property type="entry name" value="Hydroxypyruvate_isomerase"/>
</dbReference>
<evidence type="ECO:0000313" key="5">
    <source>
        <dbReference type="EMBL" id="HJE23653.1"/>
    </source>
</evidence>
<evidence type="ECO:0000256" key="2">
    <source>
        <dbReference type="PIRNR" id="PIRNR006241"/>
    </source>
</evidence>
<dbReference type="PANTHER" id="PTHR43489">
    <property type="entry name" value="ISOMERASE"/>
    <property type="match status" value="1"/>
</dbReference>
<reference evidence="5" key="2">
    <citation type="submission" date="2021-09" db="EMBL/GenBank/DDBJ databases">
        <authorList>
            <person name="Gilroy R."/>
        </authorList>
    </citation>
    <scope>NUCLEOTIDE SEQUENCE</scope>
    <source>
        <strain evidence="5">316</strain>
    </source>
</reference>
<evidence type="ECO:0000259" key="4">
    <source>
        <dbReference type="Pfam" id="PF01261"/>
    </source>
</evidence>
<proteinExistence type="inferred from homology"/>
<comment type="similarity">
    <text evidence="2">Belongs to the hyi family.</text>
</comment>
<dbReference type="PIRSF" id="PIRSF006241">
    <property type="entry name" value="HyI"/>
    <property type="match status" value="1"/>
</dbReference>